<accession>W9R780</accession>
<dbReference type="EMBL" id="KE344671">
    <property type="protein sequence ID" value="EXB75022.1"/>
    <property type="molecule type" value="Genomic_DNA"/>
</dbReference>
<evidence type="ECO:0000313" key="5">
    <source>
        <dbReference type="Proteomes" id="UP000030645"/>
    </source>
</evidence>
<keyword evidence="3" id="KW-0560">Oxidoreductase</keyword>
<dbReference type="AlphaFoldDB" id="W9R780"/>
<dbReference type="STRING" id="981085.W9R780"/>
<protein>
    <submittedName>
        <fullName evidence="4">Uncharacterized protein</fullName>
    </submittedName>
</protein>
<keyword evidence="2" id="KW-0521">NADP</keyword>
<proteinExistence type="inferred from homology"/>
<dbReference type="PANTHER" id="PTHR43490">
    <property type="entry name" value="(+)-NEOMENTHOL DEHYDROGENASE"/>
    <property type="match status" value="1"/>
</dbReference>
<comment type="similarity">
    <text evidence="1">Belongs to the short-chain dehydrogenases/reductases (SDR) family.</text>
</comment>
<dbReference type="PANTHER" id="PTHR43490:SF98">
    <property type="entry name" value="OS02G0640600 PROTEIN"/>
    <property type="match status" value="1"/>
</dbReference>
<sequence length="82" mass="9033">MVNVSSFLGSLKCIANERAIEVLNDVENLTEERIDEVITEFLSTGRLTSAEGAQSVVRLALLPDDELTSGLFFSRQQVVSLF</sequence>
<evidence type="ECO:0000256" key="2">
    <source>
        <dbReference type="ARBA" id="ARBA00022857"/>
    </source>
</evidence>
<dbReference type="GO" id="GO:0016020">
    <property type="term" value="C:membrane"/>
    <property type="evidence" value="ECO:0007669"/>
    <property type="project" value="TreeGrafter"/>
</dbReference>
<reference evidence="5" key="1">
    <citation type="submission" date="2013-01" db="EMBL/GenBank/DDBJ databases">
        <title>Draft Genome Sequence of a Mulberry Tree, Morus notabilis C.K. Schneid.</title>
        <authorList>
            <person name="He N."/>
            <person name="Zhao S."/>
        </authorList>
    </citation>
    <scope>NUCLEOTIDE SEQUENCE</scope>
</reference>
<evidence type="ECO:0000256" key="1">
    <source>
        <dbReference type="ARBA" id="ARBA00006484"/>
    </source>
</evidence>
<name>W9R780_9ROSA</name>
<dbReference type="Gene3D" id="3.40.50.720">
    <property type="entry name" value="NAD(P)-binding Rossmann-like Domain"/>
    <property type="match status" value="1"/>
</dbReference>
<dbReference type="GO" id="GO:0016491">
    <property type="term" value="F:oxidoreductase activity"/>
    <property type="evidence" value="ECO:0007669"/>
    <property type="project" value="UniProtKB-KW"/>
</dbReference>
<gene>
    <name evidence="4" type="ORF">L484_012146</name>
</gene>
<keyword evidence="5" id="KW-1185">Reference proteome</keyword>
<evidence type="ECO:0000313" key="4">
    <source>
        <dbReference type="EMBL" id="EXB75022.1"/>
    </source>
</evidence>
<organism evidence="4 5">
    <name type="scientific">Morus notabilis</name>
    <dbReference type="NCBI Taxonomy" id="981085"/>
    <lineage>
        <taxon>Eukaryota</taxon>
        <taxon>Viridiplantae</taxon>
        <taxon>Streptophyta</taxon>
        <taxon>Embryophyta</taxon>
        <taxon>Tracheophyta</taxon>
        <taxon>Spermatophyta</taxon>
        <taxon>Magnoliopsida</taxon>
        <taxon>eudicotyledons</taxon>
        <taxon>Gunneridae</taxon>
        <taxon>Pentapetalae</taxon>
        <taxon>rosids</taxon>
        <taxon>fabids</taxon>
        <taxon>Rosales</taxon>
        <taxon>Moraceae</taxon>
        <taxon>Moreae</taxon>
        <taxon>Morus</taxon>
    </lineage>
</organism>
<dbReference type="Proteomes" id="UP000030645">
    <property type="component" value="Unassembled WGS sequence"/>
</dbReference>
<evidence type="ECO:0000256" key="3">
    <source>
        <dbReference type="ARBA" id="ARBA00023002"/>
    </source>
</evidence>